<gene>
    <name evidence="2" type="ORF">C1H87_20765</name>
</gene>
<proteinExistence type="predicted"/>
<feature type="signal peptide" evidence="1">
    <location>
        <begin position="1"/>
        <end position="19"/>
    </location>
</feature>
<accession>A0A2K9PVC0</accession>
<organism evidence="2 3">
    <name type="scientific">Flavivirga eckloniae</name>
    <dbReference type="NCBI Taxonomy" id="1803846"/>
    <lineage>
        <taxon>Bacteria</taxon>
        <taxon>Pseudomonadati</taxon>
        <taxon>Bacteroidota</taxon>
        <taxon>Flavobacteriia</taxon>
        <taxon>Flavobacteriales</taxon>
        <taxon>Flavobacteriaceae</taxon>
        <taxon>Flavivirga</taxon>
    </lineage>
</organism>
<evidence type="ECO:0000313" key="3">
    <source>
        <dbReference type="Proteomes" id="UP000235826"/>
    </source>
</evidence>
<keyword evidence="1" id="KW-0732">Signal</keyword>
<evidence type="ECO:0000256" key="1">
    <source>
        <dbReference type="SAM" id="SignalP"/>
    </source>
</evidence>
<sequence length="249" mass="27633">MKKITVVFFTLLLTSTALSQQKVFKKYNPNETQKTVKTDSVPTPLGPLSVNNTSKALTQLEQDEKEFGSLSENISFGLSLGFNNALENLKVAQISPIDNTLLISNAQKTSFVLSTAVSVPISYNKRRAYRITDKDGAEIGQVHRISEWSIIGVVNLVTLKGAESGDVFNQKISGGLGISYSFSRDFSLGLSYELISYRKPKDFLLNLEGQEIQVNGETVNAIEISDNNYYYDRYAGTLAFKIIYKLTKT</sequence>
<dbReference type="RefSeq" id="WP_102757656.1">
    <property type="nucleotide sequence ID" value="NZ_CP025791.1"/>
</dbReference>
<dbReference type="AlphaFoldDB" id="A0A2K9PVC0"/>
<dbReference type="EMBL" id="CP025791">
    <property type="protein sequence ID" value="AUP81013.1"/>
    <property type="molecule type" value="Genomic_DNA"/>
</dbReference>
<name>A0A2K9PVC0_9FLAO</name>
<feature type="chain" id="PRO_5014998616" description="Outer membrane protein beta-barrel domain-containing protein" evidence="1">
    <location>
        <begin position="20"/>
        <end position="249"/>
    </location>
</feature>
<dbReference type="Proteomes" id="UP000235826">
    <property type="component" value="Chromosome"/>
</dbReference>
<keyword evidence="3" id="KW-1185">Reference proteome</keyword>
<dbReference type="OrthoDB" id="1433901at2"/>
<evidence type="ECO:0000313" key="2">
    <source>
        <dbReference type="EMBL" id="AUP81013.1"/>
    </source>
</evidence>
<dbReference type="KEGG" id="fek:C1H87_20765"/>
<protein>
    <recommendedName>
        <fullName evidence="4">Outer membrane protein beta-barrel domain-containing protein</fullName>
    </recommendedName>
</protein>
<evidence type="ECO:0008006" key="4">
    <source>
        <dbReference type="Google" id="ProtNLM"/>
    </source>
</evidence>
<reference evidence="2 3" key="1">
    <citation type="submission" date="2018-01" db="EMBL/GenBank/DDBJ databases">
        <title>Complete genome sequence of Flavivirga eckloniae ECD14 isolated from seaweed Ecklonia cava.</title>
        <authorList>
            <person name="Lee J.H."/>
            <person name="Baik K.S."/>
            <person name="Seong C.N."/>
        </authorList>
    </citation>
    <scope>NUCLEOTIDE SEQUENCE [LARGE SCALE GENOMIC DNA]</scope>
    <source>
        <strain evidence="2 3">ECD14</strain>
    </source>
</reference>